<dbReference type="InterPro" id="IPR029063">
    <property type="entry name" value="SAM-dependent_MTases_sf"/>
</dbReference>
<keyword evidence="3" id="KW-1185">Reference proteome</keyword>
<feature type="domain" description="Methyltransferase type 11" evidence="1">
    <location>
        <begin position="74"/>
        <end position="131"/>
    </location>
</feature>
<name>A0A7Y3TW36_9GAMM</name>
<reference evidence="2 3" key="2">
    <citation type="submission" date="2020-06" db="EMBL/GenBank/DDBJ databases">
        <title>Halomonas songnenensis sp. nov., a moderately halophilic bacterium isolated from saline and alkaline soils.</title>
        <authorList>
            <person name="Jiang J."/>
            <person name="Pan Y."/>
        </authorList>
    </citation>
    <scope>NUCLEOTIDE SEQUENCE [LARGE SCALE GENOMIC DNA]</scope>
    <source>
        <strain evidence="2 3">TBZ9</strain>
    </source>
</reference>
<protein>
    <submittedName>
        <fullName evidence="2">Methyltransferase domain-containing protein</fullName>
    </submittedName>
</protein>
<dbReference type="EMBL" id="JABFHI010000001">
    <property type="protein sequence ID" value="NOG31119.1"/>
    <property type="molecule type" value="Genomic_DNA"/>
</dbReference>
<dbReference type="InterPro" id="IPR013216">
    <property type="entry name" value="Methyltransf_11"/>
</dbReference>
<dbReference type="AlphaFoldDB" id="A0A7Y3TW36"/>
<dbReference type="GO" id="GO:0008757">
    <property type="term" value="F:S-adenosylmethionine-dependent methyltransferase activity"/>
    <property type="evidence" value="ECO:0007669"/>
    <property type="project" value="InterPro"/>
</dbReference>
<gene>
    <name evidence="2" type="ORF">HLB35_03915</name>
</gene>
<comment type="caution">
    <text evidence="2">The sequence shown here is derived from an EMBL/GenBank/DDBJ whole genome shotgun (WGS) entry which is preliminary data.</text>
</comment>
<proteinExistence type="predicted"/>
<organism evidence="2 3">
    <name type="scientific">Vreelandella azerica</name>
    <dbReference type="NCBI Taxonomy" id="2732867"/>
    <lineage>
        <taxon>Bacteria</taxon>
        <taxon>Pseudomonadati</taxon>
        <taxon>Pseudomonadota</taxon>
        <taxon>Gammaproteobacteria</taxon>
        <taxon>Oceanospirillales</taxon>
        <taxon>Halomonadaceae</taxon>
        <taxon>Vreelandella</taxon>
    </lineage>
</organism>
<dbReference type="RefSeq" id="WP_171701544.1">
    <property type="nucleotide sequence ID" value="NZ_JABFHI010000001.1"/>
</dbReference>
<evidence type="ECO:0000313" key="2">
    <source>
        <dbReference type="EMBL" id="NOG31119.1"/>
    </source>
</evidence>
<accession>A0A7Y3TW36</accession>
<sequence>MSNSDAARTLDQQLEKSQQFWMSARGAALLDAQRACLGPVIDSRYKGHALEIVMGPSMLQASPLAHVMQWAPSREAAQQQETLICPLDDLALPDGCLDITLVHHWMEHTANAHHLLQEAARVTSDHGILLIFGFNPFSPSNLSRRALPRRHEFPNKGQQRADWRSPRYLRDWLAFVDFDIERVDYCGFRMPLAPSKNATCNGSLETLGRRHNLPLGDSYMIRAIRRQQPASTKRVKFGMQMAASGRSVQAFSRQHCSGMPLVTASSTTRSPDQVRLAKTELKITSVSKSTSDTFKEPKR</sequence>
<dbReference type="Pfam" id="PF08241">
    <property type="entry name" value="Methyltransf_11"/>
    <property type="match status" value="1"/>
</dbReference>
<dbReference type="Proteomes" id="UP000588806">
    <property type="component" value="Unassembled WGS sequence"/>
</dbReference>
<dbReference type="SUPFAM" id="SSF53335">
    <property type="entry name" value="S-adenosyl-L-methionine-dependent methyltransferases"/>
    <property type="match status" value="1"/>
</dbReference>
<keyword evidence="2" id="KW-0489">Methyltransferase</keyword>
<keyword evidence="2" id="KW-0808">Transferase</keyword>
<evidence type="ECO:0000259" key="1">
    <source>
        <dbReference type="Pfam" id="PF08241"/>
    </source>
</evidence>
<evidence type="ECO:0000313" key="3">
    <source>
        <dbReference type="Proteomes" id="UP000588806"/>
    </source>
</evidence>
<dbReference type="GO" id="GO:0032259">
    <property type="term" value="P:methylation"/>
    <property type="evidence" value="ECO:0007669"/>
    <property type="project" value="UniProtKB-KW"/>
</dbReference>
<dbReference type="Gene3D" id="3.40.50.150">
    <property type="entry name" value="Vaccinia Virus protein VP39"/>
    <property type="match status" value="1"/>
</dbReference>
<reference evidence="2 3" key="1">
    <citation type="submission" date="2020-05" db="EMBL/GenBank/DDBJ databases">
        <authorList>
            <person name="Ruan W."/>
            <person name="Jeon C.O."/>
            <person name="Chun B.H."/>
        </authorList>
    </citation>
    <scope>NUCLEOTIDE SEQUENCE [LARGE SCALE GENOMIC DNA]</scope>
    <source>
        <strain evidence="2 3">TBZ9</strain>
    </source>
</reference>